<dbReference type="Gene3D" id="2.130.10.10">
    <property type="entry name" value="YVTN repeat-like/Quinoprotein amine dehydrogenase"/>
    <property type="match status" value="1"/>
</dbReference>
<reference evidence="2 3" key="1">
    <citation type="submission" date="2017-08" db="EMBL/GenBank/DDBJ databases">
        <title>Infants hospitalized years apart are colonized by the same room-sourced microbial strains.</title>
        <authorList>
            <person name="Brooks B."/>
            <person name="Olm M.R."/>
            <person name="Firek B.A."/>
            <person name="Baker R."/>
            <person name="Thomas B.C."/>
            <person name="Morowitz M.J."/>
            <person name="Banfield J.F."/>
        </authorList>
    </citation>
    <scope>NUCLEOTIDE SEQUENCE [LARGE SCALE GENOMIC DNA]</scope>
    <source>
        <strain evidence="2">S2_003_000_R2_14</strain>
    </source>
</reference>
<evidence type="ECO:0000313" key="3">
    <source>
        <dbReference type="Proteomes" id="UP000249061"/>
    </source>
</evidence>
<dbReference type="InterPro" id="IPR011044">
    <property type="entry name" value="Quino_amine_DH_bsu"/>
</dbReference>
<gene>
    <name evidence="2" type="ORF">DI536_09740</name>
</gene>
<accession>A0A2W5TML0</accession>
<dbReference type="PROSITE" id="PS51257">
    <property type="entry name" value="PROKAR_LIPOPROTEIN"/>
    <property type="match status" value="1"/>
</dbReference>
<organism evidence="2 3">
    <name type="scientific">Archangium gephyra</name>
    <dbReference type="NCBI Taxonomy" id="48"/>
    <lineage>
        <taxon>Bacteria</taxon>
        <taxon>Pseudomonadati</taxon>
        <taxon>Myxococcota</taxon>
        <taxon>Myxococcia</taxon>
        <taxon>Myxococcales</taxon>
        <taxon>Cystobacterineae</taxon>
        <taxon>Archangiaceae</taxon>
        <taxon>Archangium</taxon>
    </lineage>
</organism>
<comment type="caution">
    <text evidence="2">The sequence shown here is derived from an EMBL/GenBank/DDBJ whole genome shotgun (WGS) entry which is preliminary data.</text>
</comment>
<name>A0A2W5TML0_9BACT</name>
<dbReference type="InterPro" id="IPR015943">
    <property type="entry name" value="WD40/YVTN_repeat-like_dom_sf"/>
</dbReference>
<feature type="signal peptide" evidence="1">
    <location>
        <begin position="1"/>
        <end position="19"/>
    </location>
</feature>
<keyword evidence="1" id="KW-0732">Signal</keyword>
<evidence type="ECO:0008006" key="4">
    <source>
        <dbReference type="Google" id="ProtNLM"/>
    </source>
</evidence>
<sequence>MKKLLLMAALAFCACPAPMNTPDGGADAGTGPQDEAEVTRGRLLVADGTAAKLTVIDLDDGSKPGTFTLQGPAAVYSDAEDTLGFGYLVQRANNVTQLVTSGVGFEDHDGHFHIGKQAPTLLSSSIAGATPTHFVLHDGWATIFNDGDGTADFFQTSQLAIGMVAPTRHSTGFAHHGVALVSNGRLLASTPDPVDPAPGASRLPIGVSSRLANDPTMLEGEFNECPRLHGEGSNDTRVAFGCSDGVLVLTWNGSKFESRKIANPAGIPATTRVGTVLGAHDLNVFVGNFGSDALSIIDPAAGTITPVPLPTTYFGFKLFHGEHVIVLTLDGKLHKLDPKTGASQGTPVEVIPAYAMAPTGHDAVRPALALGVDRAYVSDPRSGKVVEVDIEHWEVERTFEVGGAPASMGVVSASPDFGEHHEHEHEEG</sequence>
<dbReference type="EMBL" id="QFQP01000006">
    <property type="protein sequence ID" value="PZR15047.1"/>
    <property type="molecule type" value="Genomic_DNA"/>
</dbReference>
<dbReference type="AlphaFoldDB" id="A0A2W5TML0"/>
<dbReference type="SUPFAM" id="SSF50969">
    <property type="entry name" value="YVTN repeat-like/Quinoprotein amine dehydrogenase"/>
    <property type="match status" value="1"/>
</dbReference>
<protein>
    <recommendedName>
        <fullName evidence="4">Lipoprotein</fullName>
    </recommendedName>
</protein>
<evidence type="ECO:0000256" key="1">
    <source>
        <dbReference type="SAM" id="SignalP"/>
    </source>
</evidence>
<proteinExistence type="predicted"/>
<dbReference type="Proteomes" id="UP000249061">
    <property type="component" value="Unassembled WGS sequence"/>
</dbReference>
<feature type="chain" id="PRO_5015903160" description="Lipoprotein" evidence="1">
    <location>
        <begin position="20"/>
        <end position="428"/>
    </location>
</feature>
<evidence type="ECO:0000313" key="2">
    <source>
        <dbReference type="EMBL" id="PZR15047.1"/>
    </source>
</evidence>